<dbReference type="SUPFAM" id="SSF52833">
    <property type="entry name" value="Thioredoxin-like"/>
    <property type="match status" value="1"/>
</dbReference>
<organism evidence="5 6">
    <name type="scientific">Pycnococcus provasolii</name>
    <dbReference type="NCBI Taxonomy" id="41880"/>
    <lineage>
        <taxon>Eukaryota</taxon>
        <taxon>Viridiplantae</taxon>
        <taxon>Chlorophyta</taxon>
        <taxon>Pseudoscourfieldiophyceae</taxon>
        <taxon>Pseudoscourfieldiales</taxon>
        <taxon>Pycnococcaceae</taxon>
        <taxon>Pycnococcus</taxon>
    </lineage>
</organism>
<dbReference type="PROSITE" id="PS00763">
    <property type="entry name" value="GLUTATHIONE_PEROXID_2"/>
    <property type="match status" value="1"/>
</dbReference>
<dbReference type="Gene3D" id="3.40.30.10">
    <property type="entry name" value="Glutaredoxin"/>
    <property type="match status" value="1"/>
</dbReference>
<dbReference type="PANTHER" id="PTHR11592:SF78">
    <property type="entry name" value="GLUTATHIONE PEROXIDASE"/>
    <property type="match status" value="1"/>
</dbReference>
<dbReference type="InterPro" id="IPR036249">
    <property type="entry name" value="Thioredoxin-like_sf"/>
</dbReference>
<sequence length="261" mass="28734">MLLGSSTSSYMGHISAPPKHTSGMRMGHKVCVFLSLFSLATLVYARTPPPHISTMGKMEHLPLPDVTCAPDDPAKCTCLGKPIGPDTYTPPAYMRNKYESLYDIEVMHSDANAKLDVYRGNVTLVVNNVNYPGIIQLLQKYRSRGFQVLAFPSNQFGAQAPCASSCERAYMLHKLNFNDENSGVVVFDKVVVNGDGASDAYVFLQRTVQNNLPNCAGCMVTWNYEKFLVDADGRAFARYYPAASPLDMEADIERLLADAGR</sequence>
<dbReference type="GO" id="GO:0004601">
    <property type="term" value="F:peroxidase activity"/>
    <property type="evidence" value="ECO:0007669"/>
    <property type="project" value="UniProtKB-KW"/>
</dbReference>
<dbReference type="Pfam" id="PF00255">
    <property type="entry name" value="GSHPx"/>
    <property type="match status" value="1"/>
</dbReference>
<proteinExistence type="inferred from homology"/>
<keyword evidence="4" id="KW-0732">Signal</keyword>
<dbReference type="PANTHER" id="PTHR11592">
    <property type="entry name" value="GLUTATHIONE PEROXIDASE"/>
    <property type="match status" value="1"/>
</dbReference>
<keyword evidence="2" id="KW-0575">Peroxidase</keyword>
<evidence type="ECO:0000256" key="1">
    <source>
        <dbReference type="ARBA" id="ARBA00006926"/>
    </source>
</evidence>
<dbReference type="PROSITE" id="PS51355">
    <property type="entry name" value="GLUTATHIONE_PEROXID_3"/>
    <property type="match status" value="1"/>
</dbReference>
<keyword evidence="6" id="KW-1185">Reference proteome</keyword>
<dbReference type="EMBL" id="BNJQ01000040">
    <property type="protein sequence ID" value="GHP12314.1"/>
    <property type="molecule type" value="Genomic_DNA"/>
</dbReference>
<evidence type="ECO:0000256" key="2">
    <source>
        <dbReference type="ARBA" id="ARBA00022559"/>
    </source>
</evidence>
<accession>A0A830HYY1</accession>
<dbReference type="InterPro" id="IPR000889">
    <property type="entry name" value="Glutathione_peroxidase"/>
</dbReference>
<protein>
    <recommendedName>
        <fullName evidence="7">Glutathione peroxidase</fullName>
    </recommendedName>
</protein>
<dbReference type="AlphaFoldDB" id="A0A830HYY1"/>
<dbReference type="GO" id="GO:0006979">
    <property type="term" value="P:response to oxidative stress"/>
    <property type="evidence" value="ECO:0007669"/>
    <property type="project" value="InterPro"/>
</dbReference>
<evidence type="ECO:0008006" key="7">
    <source>
        <dbReference type="Google" id="ProtNLM"/>
    </source>
</evidence>
<dbReference type="Proteomes" id="UP000660262">
    <property type="component" value="Unassembled WGS sequence"/>
</dbReference>
<dbReference type="OrthoDB" id="446890at2759"/>
<comment type="similarity">
    <text evidence="1">Belongs to the glutathione peroxidase family.</text>
</comment>
<reference evidence="5" key="1">
    <citation type="submission" date="2020-10" db="EMBL/GenBank/DDBJ databases">
        <title>Unveiling of a novel bifunctional photoreceptor, Dualchrome1, isolated from a cosmopolitan green alga.</title>
        <authorList>
            <person name="Suzuki S."/>
            <person name="Kawachi M."/>
        </authorList>
    </citation>
    <scope>NUCLEOTIDE SEQUENCE</scope>
    <source>
        <strain evidence="5">NIES 2893</strain>
    </source>
</reference>
<comment type="caution">
    <text evidence="5">The sequence shown here is derived from an EMBL/GenBank/DDBJ whole genome shotgun (WGS) entry which is preliminary data.</text>
</comment>
<dbReference type="InterPro" id="IPR029760">
    <property type="entry name" value="GPX_CS"/>
</dbReference>
<evidence type="ECO:0000313" key="5">
    <source>
        <dbReference type="EMBL" id="GHP12314.1"/>
    </source>
</evidence>
<name>A0A830HYY1_9CHLO</name>
<evidence type="ECO:0000256" key="3">
    <source>
        <dbReference type="ARBA" id="ARBA00023002"/>
    </source>
</evidence>
<evidence type="ECO:0000256" key="4">
    <source>
        <dbReference type="SAM" id="SignalP"/>
    </source>
</evidence>
<gene>
    <name evidence="5" type="ORF">PPROV_001104200</name>
</gene>
<evidence type="ECO:0000313" key="6">
    <source>
        <dbReference type="Proteomes" id="UP000660262"/>
    </source>
</evidence>
<keyword evidence="3" id="KW-0560">Oxidoreductase</keyword>
<feature type="signal peptide" evidence="4">
    <location>
        <begin position="1"/>
        <end position="45"/>
    </location>
</feature>
<feature type="chain" id="PRO_5032940896" description="Glutathione peroxidase" evidence="4">
    <location>
        <begin position="46"/>
        <end position="261"/>
    </location>
</feature>